<dbReference type="PROSITE" id="PS50238">
    <property type="entry name" value="RHOGAP"/>
    <property type="match status" value="1"/>
</dbReference>
<dbReference type="Gene3D" id="1.10.555.10">
    <property type="entry name" value="Rho GTPase activation protein"/>
    <property type="match status" value="1"/>
</dbReference>
<reference evidence="3 4" key="1">
    <citation type="journal article" date="2014" name="Nat. Commun.">
        <title>The rainbow trout genome provides novel insights into evolution after whole-genome duplication in vertebrates.</title>
        <authorList>
            <person name="Berthelot C."/>
            <person name="Brunet F."/>
            <person name="Chalopin D."/>
            <person name="Juanchich A."/>
            <person name="Bernard M."/>
            <person name="Noel B."/>
            <person name="Bento P."/>
            <person name="Da Silva C."/>
            <person name="Labadie K."/>
            <person name="Alberti A."/>
            <person name="Aury J.M."/>
            <person name="Louis A."/>
            <person name="Dehais P."/>
            <person name="Bardou P."/>
            <person name="Montfort J."/>
            <person name="Klopp C."/>
            <person name="Cabau C."/>
            <person name="Gaspin C."/>
            <person name="Thorgaard G.H."/>
            <person name="Boussaha M."/>
            <person name="Quillet E."/>
            <person name="Guyomard R."/>
            <person name="Galiana D."/>
            <person name="Bobe J."/>
            <person name="Volff J.N."/>
            <person name="Genet C."/>
            <person name="Wincker P."/>
            <person name="Jaillon O."/>
            <person name="Roest Crollius H."/>
            <person name="Guiguen Y."/>
        </authorList>
    </citation>
    <scope>NUCLEOTIDE SEQUENCE [LARGE SCALE GENOMIC DNA]</scope>
</reference>
<dbReference type="InterPro" id="IPR051576">
    <property type="entry name" value="PX-Rho_GAP"/>
</dbReference>
<dbReference type="GO" id="GO:0005654">
    <property type="term" value="C:nucleoplasm"/>
    <property type="evidence" value="ECO:0007669"/>
    <property type="project" value="TreeGrafter"/>
</dbReference>
<dbReference type="InterPro" id="IPR000198">
    <property type="entry name" value="RhoGAP_dom"/>
</dbReference>
<dbReference type="AlphaFoldDB" id="A0A060XL94"/>
<name>A0A060XL94_ONCMY</name>
<proteinExistence type="predicted"/>
<dbReference type="InterPro" id="IPR008936">
    <property type="entry name" value="Rho_GTPase_activation_prot"/>
</dbReference>
<dbReference type="GO" id="GO:0005794">
    <property type="term" value="C:Golgi apparatus"/>
    <property type="evidence" value="ECO:0007669"/>
    <property type="project" value="TreeGrafter"/>
</dbReference>
<accession>A0A060XL94</accession>
<gene>
    <name evidence="3" type="ORF">GSONMT00040655001</name>
</gene>
<organism evidence="3 4">
    <name type="scientific">Oncorhynchus mykiss</name>
    <name type="common">Rainbow trout</name>
    <name type="synonym">Salmo gairdneri</name>
    <dbReference type="NCBI Taxonomy" id="8022"/>
    <lineage>
        <taxon>Eukaryota</taxon>
        <taxon>Metazoa</taxon>
        <taxon>Chordata</taxon>
        <taxon>Craniata</taxon>
        <taxon>Vertebrata</taxon>
        <taxon>Euteleostomi</taxon>
        <taxon>Actinopterygii</taxon>
        <taxon>Neopterygii</taxon>
        <taxon>Teleostei</taxon>
        <taxon>Protacanthopterygii</taxon>
        <taxon>Salmoniformes</taxon>
        <taxon>Salmonidae</taxon>
        <taxon>Salmoninae</taxon>
        <taxon>Oncorhynchus</taxon>
    </lineage>
</organism>
<dbReference type="GO" id="GO:0001650">
    <property type="term" value="C:fibrillar center"/>
    <property type="evidence" value="ECO:0007669"/>
    <property type="project" value="TreeGrafter"/>
</dbReference>
<dbReference type="Pfam" id="PF00620">
    <property type="entry name" value="RhoGAP"/>
    <property type="match status" value="1"/>
</dbReference>
<dbReference type="SUPFAM" id="SSF48350">
    <property type="entry name" value="GTPase activation domain, GAP"/>
    <property type="match status" value="1"/>
</dbReference>
<sequence length="220" mass="25996">MLKDQATHEFDSENVPDLTKDMYMQDIHCVGSLCKLYFRELPNPLLTYQLYDKFADCMGEMTDDERMVKVHDVIQQLPPPHYRYTQPWRQRLQVYTAMETETTGIHSHGDRDYRYTQPWRQRLQVYTAMETETTGIHITQPWRQRLQVYTAMETETTGIHSHPRLWTNVVFLSLSGPWSTSLDTWLVWPPAAERPACTSRTWPLSGPPTCSGLWRSRRWV</sequence>
<dbReference type="GO" id="GO:0007264">
    <property type="term" value="P:small GTPase-mediated signal transduction"/>
    <property type="evidence" value="ECO:0007669"/>
    <property type="project" value="TreeGrafter"/>
</dbReference>
<dbReference type="PaxDb" id="8022-A0A060XL94"/>
<dbReference type="Proteomes" id="UP000193380">
    <property type="component" value="Chromosome 3"/>
</dbReference>
<dbReference type="EMBL" id="FR905251">
    <property type="protein sequence ID" value="CDQ77655.1"/>
    <property type="molecule type" value="Genomic_DNA"/>
</dbReference>
<dbReference type="GO" id="GO:0005096">
    <property type="term" value="F:GTPase activator activity"/>
    <property type="evidence" value="ECO:0007669"/>
    <property type="project" value="UniProtKB-KW"/>
</dbReference>
<keyword evidence="1" id="KW-0343">GTPase activation</keyword>
<protein>
    <recommendedName>
        <fullName evidence="2">Rho-GAP domain-containing protein</fullName>
    </recommendedName>
</protein>
<evidence type="ECO:0000256" key="1">
    <source>
        <dbReference type="ARBA" id="ARBA00022468"/>
    </source>
</evidence>
<dbReference type="PANTHER" id="PTHR15729:SF14">
    <property type="entry name" value="RHO GTPASE-ACTIVATING PROTEIN 33 ISOFORM X1"/>
    <property type="match status" value="1"/>
</dbReference>
<dbReference type="GO" id="GO:0015629">
    <property type="term" value="C:actin cytoskeleton"/>
    <property type="evidence" value="ECO:0007669"/>
    <property type="project" value="TreeGrafter"/>
</dbReference>
<evidence type="ECO:0000313" key="3">
    <source>
        <dbReference type="EMBL" id="CDQ77655.1"/>
    </source>
</evidence>
<evidence type="ECO:0000313" key="4">
    <source>
        <dbReference type="Proteomes" id="UP000193380"/>
    </source>
</evidence>
<feature type="domain" description="Rho-GAP" evidence="2">
    <location>
        <begin position="1"/>
        <end position="166"/>
    </location>
</feature>
<dbReference type="PANTHER" id="PTHR15729">
    <property type="entry name" value="CDC42 GTPASE-ACTIVATING PROTEIN"/>
    <property type="match status" value="1"/>
</dbReference>
<dbReference type="STRING" id="8022.A0A060XL94"/>
<dbReference type="GO" id="GO:0005938">
    <property type="term" value="C:cell cortex"/>
    <property type="evidence" value="ECO:0007669"/>
    <property type="project" value="TreeGrafter"/>
</dbReference>
<evidence type="ECO:0000259" key="2">
    <source>
        <dbReference type="PROSITE" id="PS50238"/>
    </source>
</evidence>